<comment type="similarity">
    <text evidence="7">Belongs to the binding-protein-dependent transport system permease family.</text>
</comment>
<feature type="transmembrane region" description="Helical" evidence="7">
    <location>
        <begin position="77"/>
        <end position="97"/>
    </location>
</feature>
<evidence type="ECO:0000313" key="10">
    <source>
        <dbReference type="Proteomes" id="UP000230790"/>
    </source>
</evidence>
<gene>
    <name evidence="9" type="ORF">CUN48_06405</name>
</gene>
<dbReference type="PROSITE" id="PS50928">
    <property type="entry name" value="ABC_TM1"/>
    <property type="match status" value="1"/>
</dbReference>
<dbReference type="EMBL" id="PGTN01000032">
    <property type="protein sequence ID" value="PJF47868.1"/>
    <property type="molecule type" value="Genomic_DNA"/>
</dbReference>
<proteinExistence type="inferred from homology"/>
<protein>
    <submittedName>
        <fullName evidence="9">ABC transporter permease</fullName>
    </submittedName>
</protein>
<evidence type="ECO:0000256" key="2">
    <source>
        <dbReference type="ARBA" id="ARBA00022448"/>
    </source>
</evidence>
<dbReference type="InterPro" id="IPR035906">
    <property type="entry name" value="MetI-like_sf"/>
</dbReference>
<dbReference type="CDD" id="cd06261">
    <property type="entry name" value="TM_PBP2"/>
    <property type="match status" value="1"/>
</dbReference>
<keyword evidence="3" id="KW-1003">Cell membrane</keyword>
<dbReference type="AlphaFoldDB" id="A0A2M8QDM2"/>
<feature type="domain" description="ABC transmembrane type-1" evidence="8">
    <location>
        <begin position="125"/>
        <end position="307"/>
    </location>
</feature>
<comment type="subcellular location">
    <subcellularLocation>
        <location evidence="1 7">Cell membrane</location>
        <topology evidence="1 7">Multi-pass membrane protein</topology>
    </subcellularLocation>
</comment>
<keyword evidence="4 7" id="KW-0812">Transmembrane</keyword>
<dbReference type="GO" id="GO:0055085">
    <property type="term" value="P:transmembrane transport"/>
    <property type="evidence" value="ECO:0007669"/>
    <property type="project" value="InterPro"/>
</dbReference>
<reference evidence="9 10" key="1">
    <citation type="submission" date="2017-11" db="EMBL/GenBank/DDBJ databases">
        <title>Evolution of Phototrophy in the Chloroflexi Phylum Driven by Horizontal Gene Transfer.</title>
        <authorList>
            <person name="Ward L.M."/>
            <person name="Hemp J."/>
            <person name="Shih P.M."/>
            <person name="Mcglynn S.E."/>
            <person name="Fischer W."/>
        </authorList>
    </citation>
    <scope>NUCLEOTIDE SEQUENCE [LARGE SCALE GENOMIC DNA]</scope>
    <source>
        <strain evidence="9">JP3_7</strain>
    </source>
</reference>
<dbReference type="GO" id="GO:0005886">
    <property type="term" value="C:plasma membrane"/>
    <property type="evidence" value="ECO:0007669"/>
    <property type="project" value="UniProtKB-SubCell"/>
</dbReference>
<dbReference type="PANTHER" id="PTHR30151">
    <property type="entry name" value="ALKANE SULFONATE ABC TRANSPORTER-RELATED, MEMBRANE SUBUNIT"/>
    <property type="match status" value="1"/>
</dbReference>
<accession>A0A2M8QDM2</accession>
<evidence type="ECO:0000256" key="4">
    <source>
        <dbReference type="ARBA" id="ARBA00022692"/>
    </source>
</evidence>
<dbReference type="PANTHER" id="PTHR30151:SF20">
    <property type="entry name" value="ABC TRANSPORTER PERMEASE PROTEIN HI_0355-RELATED"/>
    <property type="match status" value="1"/>
</dbReference>
<evidence type="ECO:0000313" key="9">
    <source>
        <dbReference type="EMBL" id="PJF47868.1"/>
    </source>
</evidence>
<comment type="caution">
    <text evidence="9">The sequence shown here is derived from an EMBL/GenBank/DDBJ whole genome shotgun (WGS) entry which is preliminary data.</text>
</comment>
<name>A0A2M8QDM2_9CHLR</name>
<dbReference type="Gene3D" id="1.10.3720.10">
    <property type="entry name" value="MetI-like"/>
    <property type="match status" value="1"/>
</dbReference>
<evidence type="ECO:0000256" key="5">
    <source>
        <dbReference type="ARBA" id="ARBA00022989"/>
    </source>
</evidence>
<evidence type="ECO:0000256" key="3">
    <source>
        <dbReference type="ARBA" id="ARBA00022475"/>
    </source>
</evidence>
<feature type="transmembrane region" description="Helical" evidence="7">
    <location>
        <begin position="163"/>
        <end position="187"/>
    </location>
</feature>
<keyword evidence="6 7" id="KW-0472">Membrane</keyword>
<keyword evidence="5 7" id="KW-1133">Transmembrane helix</keyword>
<evidence type="ECO:0000256" key="7">
    <source>
        <dbReference type="RuleBase" id="RU363032"/>
    </source>
</evidence>
<feature type="transmembrane region" description="Helical" evidence="7">
    <location>
        <begin position="125"/>
        <end position="151"/>
    </location>
</feature>
<organism evidence="9 10">
    <name type="scientific">Candidatus Thermofonsia Clade 3 bacterium</name>
    <dbReference type="NCBI Taxonomy" id="2364212"/>
    <lineage>
        <taxon>Bacteria</taxon>
        <taxon>Bacillati</taxon>
        <taxon>Chloroflexota</taxon>
        <taxon>Candidatus Thermofontia</taxon>
        <taxon>Candidatus Thermofonsia Clade 3</taxon>
    </lineage>
</organism>
<dbReference type="Pfam" id="PF00528">
    <property type="entry name" value="BPD_transp_1"/>
    <property type="match status" value="1"/>
</dbReference>
<feature type="transmembrane region" description="Helical" evidence="7">
    <location>
        <begin position="193"/>
        <end position="214"/>
    </location>
</feature>
<sequence length="323" mass="33788">MQHGVSISCGLRPSFAACAVARVHRTLHFSARPSSIDTAPRADMVRGAVLMTATGKSEILTTSPRATLGAAMARHPAAVRLAPLIGLTWFVAVWHLLSLRYPPFILPGPASVMARWVEKLADGSLIAHIAATLSAALPGLALGALAAFALGAPIAKSPLAERLLSPFIVASQGVPFIAVAPLLFIWFGNGLGAKVLICALVVFFPITINVIAGLRSTSPILRDLFRSLGATPAETFLKLELPSALPFIFAGLRVGGTLSMIGAITGEFLSADRGLGFMINLGNGLYDTALVIASVLTIVLIALGIYGAVRLAERALRMARWAA</sequence>
<evidence type="ECO:0000256" key="6">
    <source>
        <dbReference type="ARBA" id="ARBA00023136"/>
    </source>
</evidence>
<dbReference type="Proteomes" id="UP000230790">
    <property type="component" value="Unassembled WGS sequence"/>
</dbReference>
<feature type="transmembrane region" description="Helical" evidence="7">
    <location>
        <begin position="289"/>
        <end position="309"/>
    </location>
</feature>
<keyword evidence="2 7" id="KW-0813">Transport</keyword>
<evidence type="ECO:0000259" key="8">
    <source>
        <dbReference type="PROSITE" id="PS50928"/>
    </source>
</evidence>
<dbReference type="SUPFAM" id="SSF161098">
    <property type="entry name" value="MetI-like"/>
    <property type="match status" value="1"/>
</dbReference>
<feature type="transmembrane region" description="Helical" evidence="7">
    <location>
        <begin position="247"/>
        <end position="269"/>
    </location>
</feature>
<dbReference type="InterPro" id="IPR000515">
    <property type="entry name" value="MetI-like"/>
</dbReference>
<evidence type="ECO:0000256" key="1">
    <source>
        <dbReference type="ARBA" id="ARBA00004651"/>
    </source>
</evidence>